<keyword evidence="4" id="KW-0547">Nucleotide-binding</keyword>
<dbReference type="GO" id="GO:0004413">
    <property type="term" value="F:homoserine kinase activity"/>
    <property type="evidence" value="ECO:0007669"/>
    <property type="project" value="InterPro"/>
</dbReference>
<protein>
    <submittedName>
        <fullName evidence="9">Homoserine kinase</fullName>
    </submittedName>
</protein>
<keyword evidence="5 9" id="KW-0418">Kinase</keyword>
<organism evidence="9 10">
    <name type="scientific">Paenibacillus montanisoli</name>
    <dbReference type="NCBI Taxonomy" id="2081970"/>
    <lineage>
        <taxon>Bacteria</taxon>
        <taxon>Bacillati</taxon>
        <taxon>Bacillota</taxon>
        <taxon>Bacilli</taxon>
        <taxon>Bacillales</taxon>
        <taxon>Paenibacillaceae</taxon>
        <taxon>Paenibacillus</taxon>
    </lineage>
</organism>
<evidence type="ECO:0000256" key="4">
    <source>
        <dbReference type="ARBA" id="ARBA00022741"/>
    </source>
</evidence>
<dbReference type="InterPro" id="IPR005280">
    <property type="entry name" value="Homoserine_kinase_II"/>
</dbReference>
<gene>
    <name evidence="9" type="ORF">DL346_08525</name>
</gene>
<dbReference type="EMBL" id="QLUW01000001">
    <property type="protein sequence ID" value="RAP78454.1"/>
    <property type="molecule type" value="Genomic_DNA"/>
</dbReference>
<keyword evidence="1" id="KW-0028">Amino-acid biosynthesis</keyword>
<dbReference type="InterPro" id="IPR050249">
    <property type="entry name" value="Pseudomonas-type_ThrB"/>
</dbReference>
<reference evidence="9 10" key="1">
    <citation type="submission" date="2018-06" db="EMBL/GenBank/DDBJ databases">
        <title>Paenibacillus montanisoli sp. nov., isolated from mountain area soil.</title>
        <authorList>
            <person name="Wu M."/>
        </authorList>
    </citation>
    <scope>NUCLEOTIDE SEQUENCE [LARGE SCALE GENOMIC DNA]</scope>
    <source>
        <strain evidence="9 10">RA17</strain>
    </source>
</reference>
<evidence type="ECO:0000256" key="1">
    <source>
        <dbReference type="ARBA" id="ARBA00022605"/>
    </source>
</evidence>
<dbReference type="Gene3D" id="3.30.200.20">
    <property type="entry name" value="Phosphorylase Kinase, domain 1"/>
    <property type="match status" value="1"/>
</dbReference>
<sequence>MAIKTEFSEGELSEIVEEYDLGKFVSSFSLSGGTVQTNIGIITTKGKFVFRYYEHRPPEAVLFEMDLLLYLKEHNYPCPAPYKNNQGSYVGNCKHKPYAIFECMEGAHIGQPTAEQQQKLIQKVAELHKLTENYLPVHKDMRLNYNAERCRQLGGEVAERINNYNAYQKLAWLENELGKLELPAALPMGVCHADFHFSNVLFIDDEVSALLDFDDANYTYLLFDLIGLIEYSAWRRDKDHGLNFDQAKKVVFTYNSFRPLTTNEAEHLFDVYKLSILIDCIWYFERGDASDFYERRKIDFLNQLGRKGFSRKIFG</sequence>
<evidence type="ECO:0000313" key="9">
    <source>
        <dbReference type="EMBL" id="RAP78454.1"/>
    </source>
</evidence>
<evidence type="ECO:0000256" key="6">
    <source>
        <dbReference type="ARBA" id="ARBA00022840"/>
    </source>
</evidence>
<dbReference type="CDD" id="cd05153">
    <property type="entry name" value="HomoserineK_II"/>
    <property type="match status" value="1"/>
</dbReference>
<dbReference type="Gene3D" id="3.90.1200.10">
    <property type="match status" value="1"/>
</dbReference>
<dbReference type="AlphaFoldDB" id="A0A328UDP1"/>
<keyword evidence="6" id="KW-0067">ATP-binding</keyword>
<keyword evidence="3" id="KW-0791">Threonine biosynthesis</keyword>
<dbReference type="GO" id="GO:0005524">
    <property type="term" value="F:ATP binding"/>
    <property type="evidence" value="ECO:0007669"/>
    <property type="project" value="UniProtKB-KW"/>
</dbReference>
<dbReference type="InterPro" id="IPR002575">
    <property type="entry name" value="Aminoglycoside_PTrfase"/>
</dbReference>
<accession>A0A328UDP1</accession>
<dbReference type="InterPro" id="IPR011009">
    <property type="entry name" value="Kinase-like_dom_sf"/>
</dbReference>
<feature type="domain" description="Aminoglycoside phosphotransferase" evidence="8">
    <location>
        <begin position="31"/>
        <end position="241"/>
    </location>
</feature>
<dbReference type="Proteomes" id="UP000249260">
    <property type="component" value="Unassembled WGS sequence"/>
</dbReference>
<comment type="similarity">
    <text evidence="7">Belongs to the pseudomonas-type ThrB family.</text>
</comment>
<dbReference type="OrthoDB" id="9800774at2"/>
<comment type="caution">
    <text evidence="9">The sequence shown here is derived from an EMBL/GenBank/DDBJ whole genome shotgun (WGS) entry which is preliminary data.</text>
</comment>
<keyword evidence="10" id="KW-1185">Reference proteome</keyword>
<keyword evidence="2" id="KW-0808">Transferase</keyword>
<evidence type="ECO:0000256" key="5">
    <source>
        <dbReference type="ARBA" id="ARBA00022777"/>
    </source>
</evidence>
<evidence type="ECO:0000256" key="2">
    <source>
        <dbReference type="ARBA" id="ARBA00022679"/>
    </source>
</evidence>
<evidence type="ECO:0000256" key="3">
    <source>
        <dbReference type="ARBA" id="ARBA00022697"/>
    </source>
</evidence>
<dbReference type="RefSeq" id="WP_112881577.1">
    <property type="nucleotide sequence ID" value="NZ_QLUW01000001.1"/>
</dbReference>
<evidence type="ECO:0000259" key="8">
    <source>
        <dbReference type="Pfam" id="PF01636"/>
    </source>
</evidence>
<name>A0A328UDP1_9BACL</name>
<dbReference type="PANTHER" id="PTHR21064">
    <property type="entry name" value="AMINOGLYCOSIDE PHOSPHOTRANSFERASE DOMAIN-CONTAINING PROTEIN-RELATED"/>
    <property type="match status" value="1"/>
</dbReference>
<dbReference type="PANTHER" id="PTHR21064:SF6">
    <property type="entry name" value="AMINOGLYCOSIDE PHOSPHOTRANSFERASE DOMAIN-CONTAINING PROTEIN"/>
    <property type="match status" value="1"/>
</dbReference>
<dbReference type="Pfam" id="PF01636">
    <property type="entry name" value="APH"/>
    <property type="match status" value="1"/>
</dbReference>
<proteinExistence type="inferred from homology"/>
<evidence type="ECO:0000313" key="10">
    <source>
        <dbReference type="Proteomes" id="UP000249260"/>
    </source>
</evidence>
<dbReference type="SUPFAM" id="SSF56112">
    <property type="entry name" value="Protein kinase-like (PK-like)"/>
    <property type="match status" value="1"/>
</dbReference>
<evidence type="ECO:0000256" key="7">
    <source>
        <dbReference type="ARBA" id="ARBA00038240"/>
    </source>
</evidence>
<dbReference type="GO" id="GO:0009088">
    <property type="term" value="P:threonine biosynthetic process"/>
    <property type="evidence" value="ECO:0007669"/>
    <property type="project" value="UniProtKB-KW"/>
</dbReference>